<evidence type="ECO:0000313" key="7">
    <source>
        <dbReference type="EMBL" id="XDQ77518.1"/>
    </source>
</evidence>
<dbReference type="InterPro" id="IPR003593">
    <property type="entry name" value="AAA+_ATPase"/>
</dbReference>
<dbReference type="GO" id="GO:0005524">
    <property type="term" value="F:ATP binding"/>
    <property type="evidence" value="ECO:0007669"/>
    <property type="project" value="UniProtKB-KW"/>
</dbReference>
<organism evidence="7">
    <name type="scientific">Streptomyces sp. Y1</name>
    <dbReference type="NCBI Taxonomy" id="3238634"/>
    <lineage>
        <taxon>Bacteria</taxon>
        <taxon>Bacillati</taxon>
        <taxon>Actinomycetota</taxon>
        <taxon>Actinomycetes</taxon>
        <taxon>Kitasatosporales</taxon>
        <taxon>Streptomycetaceae</taxon>
        <taxon>Streptomyces</taxon>
    </lineage>
</organism>
<proteinExistence type="inferred from homology"/>
<dbReference type="InterPro" id="IPR017871">
    <property type="entry name" value="ABC_transporter-like_CS"/>
</dbReference>
<feature type="region of interest" description="Disordered" evidence="5">
    <location>
        <begin position="1"/>
        <end position="20"/>
    </location>
</feature>
<dbReference type="SMART" id="SM00382">
    <property type="entry name" value="AAA"/>
    <property type="match status" value="2"/>
</dbReference>
<dbReference type="CDD" id="cd03257">
    <property type="entry name" value="ABC_NikE_OppD_transporters"/>
    <property type="match status" value="2"/>
</dbReference>
<evidence type="ECO:0000256" key="5">
    <source>
        <dbReference type="SAM" id="MobiDB-lite"/>
    </source>
</evidence>
<dbReference type="NCBIfam" id="TIGR01727">
    <property type="entry name" value="oligo_HPY"/>
    <property type="match status" value="2"/>
</dbReference>
<sequence length="696" mass="73879">MSITLAPAPERPSPGGGPAPVLSVRDLRITFPSEAGPVEAVRGVSFDVLPGRTLGIVGESGSGKSATAMGVMGLLPPTARMSGEVLLGGRDLVGLDDTRLSRVRGREIGMVFQDPLSALTPIFSVGRLLSDALRVHQSLSKQAAWERAVELLDLVGIPEPRRRARSFPHEFSGGMRQRVVIALAMANAPSVIVADEPTTALDVTVQAQILDVLRTAQAETGAGVVLITHDLGVVAGYADEVAVMYAGRIVERAGVDALFRRPTMPYTIGLLGAVPRPDAPQDRPLVPIGGEPPSLVALPTGCPFADRCPAVLDRCRTAEPAAVPVAGHGQVACLRAEEIADGRLRAAALFPAPAGSTVDTGTTGEVVLRVSGLAKTFPVTKGAFLKRRTGTLHAVSDVEFDLRAGETLGLVGESGSGKTTTLLEILRLRPPERGRIEVAGTDVAGPLPADRLRELRGAVQIVMQDPMGSLDPRLTVFQLLAEPLQAVGVDRPAVRARVAELLGLVGLDASVTERFPAALSGGQRQRVGIARALATRPRIVVLDEPVSALDVSVQAGVVNLLTRLKRELGLAYLVVAHDLAVMRHFADRIAVMYLGHVVESGSTEALFTDPRHPYTEALLSAIPVPDPRRERTRERIVLDGEQPSATDLPQGCVFVDRCPLYRRLTDDGLRERCRTQRPALGPAAPGSDHRHACHAR</sequence>
<dbReference type="GO" id="GO:0055085">
    <property type="term" value="P:transmembrane transport"/>
    <property type="evidence" value="ECO:0007669"/>
    <property type="project" value="UniProtKB-ARBA"/>
</dbReference>
<dbReference type="GO" id="GO:0015833">
    <property type="term" value="P:peptide transport"/>
    <property type="evidence" value="ECO:0007669"/>
    <property type="project" value="InterPro"/>
</dbReference>
<dbReference type="Pfam" id="PF00005">
    <property type="entry name" value="ABC_tran"/>
    <property type="match status" value="2"/>
</dbReference>
<dbReference type="Pfam" id="PF08352">
    <property type="entry name" value="oligo_HPY"/>
    <property type="match status" value="2"/>
</dbReference>
<dbReference type="InterPro" id="IPR027417">
    <property type="entry name" value="P-loop_NTPase"/>
</dbReference>
<reference evidence="7" key="1">
    <citation type="submission" date="2024-07" db="EMBL/GenBank/DDBJ databases">
        <authorList>
            <person name="Yu S.T."/>
        </authorList>
    </citation>
    <scope>NUCLEOTIDE SEQUENCE</scope>
    <source>
        <strain evidence="7">Y1</strain>
    </source>
</reference>
<feature type="region of interest" description="Disordered" evidence="5">
    <location>
        <begin position="676"/>
        <end position="696"/>
    </location>
</feature>
<dbReference type="InterPro" id="IPR003439">
    <property type="entry name" value="ABC_transporter-like_ATP-bd"/>
</dbReference>
<dbReference type="PANTHER" id="PTHR43776:SF7">
    <property type="entry name" value="D,D-DIPEPTIDE TRANSPORT ATP-BINDING PROTEIN DDPF-RELATED"/>
    <property type="match status" value="1"/>
</dbReference>
<dbReference type="PROSITE" id="PS00211">
    <property type="entry name" value="ABC_TRANSPORTER_1"/>
    <property type="match status" value="2"/>
</dbReference>
<dbReference type="NCBIfam" id="NF008453">
    <property type="entry name" value="PRK11308.1"/>
    <property type="match status" value="2"/>
</dbReference>
<evidence type="ECO:0000259" key="6">
    <source>
        <dbReference type="PROSITE" id="PS50893"/>
    </source>
</evidence>
<dbReference type="PANTHER" id="PTHR43776">
    <property type="entry name" value="TRANSPORT ATP-BINDING PROTEIN"/>
    <property type="match status" value="1"/>
</dbReference>
<protein>
    <submittedName>
        <fullName evidence="7">Dipeptide ABC transporter ATP-binding protein</fullName>
    </submittedName>
</protein>
<dbReference type="InterPro" id="IPR013563">
    <property type="entry name" value="Oligopep_ABC_C"/>
</dbReference>
<dbReference type="PROSITE" id="PS50893">
    <property type="entry name" value="ABC_TRANSPORTER_2"/>
    <property type="match status" value="2"/>
</dbReference>
<evidence type="ECO:0000256" key="2">
    <source>
        <dbReference type="ARBA" id="ARBA00022448"/>
    </source>
</evidence>
<dbReference type="AlphaFoldDB" id="A0AB39TD86"/>
<dbReference type="Gene3D" id="3.40.50.300">
    <property type="entry name" value="P-loop containing nucleotide triphosphate hydrolases"/>
    <property type="match status" value="2"/>
</dbReference>
<keyword evidence="3" id="KW-0547">Nucleotide-binding</keyword>
<keyword evidence="2" id="KW-0813">Transport</keyword>
<dbReference type="RefSeq" id="WP_369182324.1">
    <property type="nucleotide sequence ID" value="NZ_CP163445.1"/>
</dbReference>
<dbReference type="InterPro" id="IPR050319">
    <property type="entry name" value="ABC_transp_ATP-bind"/>
</dbReference>
<feature type="domain" description="ABC transporter" evidence="6">
    <location>
        <begin position="368"/>
        <end position="619"/>
    </location>
</feature>
<evidence type="ECO:0000256" key="3">
    <source>
        <dbReference type="ARBA" id="ARBA00022741"/>
    </source>
</evidence>
<name>A0AB39TD86_9ACTN</name>
<evidence type="ECO:0000256" key="4">
    <source>
        <dbReference type="ARBA" id="ARBA00022840"/>
    </source>
</evidence>
<dbReference type="FunFam" id="3.40.50.300:FF:000016">
    <property type="entry name" value="Oligopeptide ABC transporter ATP-binding component"/>
    <property type="match status" value="1"/>
</dbReference>
<accession>A0AB39TD86</accession>
<comment type="similarity">
    <text evidence="1">Belongs to the ABC transporter superfamily.</text>
</comment>
<feature type="domain" description="ABC transporter" evidence="6">
    <location>
        <begin position="24"/>
        <end position="271"/>
    </location>
</feature>
<dbReference type="SUPFAM" id="SSF52540">
    <property type="entry name" value="P-loop containing nucleoside triphosphate hydrolases"/>
    <property type="match status" value="2"/>
</dbReference>
<dbReference type="EMBL" id="CP163445">
    <property type="protein sequence ID" value="XDQ77518.1"/>
    <property type="molecule type" value="Genomic_DNA"/>
</dbReference>
<gene>
    <name evidence="7" type="ORF">AB2U05_02970</name>
</gene>
<evidence type="ECO:0000256" key="1">
    <source>
        <dbReference type="ARBA" id="ARBA00005417"/>
    </source>
</evidence>
<dbReference type="GO" id="GO:0016887">
    <property type="term" value="F:ATP hydrolysis activity"/>
    <property type="evidence" value="ECO:0007669"/>
    <property type="project" value="InterPro"/>
</dbReference>
<keyword evidence="4 7" id="KW-0067">ATP-binding</keyword>